<accession>A0AAD4SWH5</accession>
<evidence type="ECO:0000313" key="1">
    <source>
        <dbReference type="EMBL" id="KAI3924450.1"/>
    </source>
</evidence>
<evidence type="ECO:0000313" key="2">
    <source>
        <dbReference type="Proteomes" id="UP001202328"/>
    </source>
</evidence>
<keyword evidence="2" id="KW-1185">Reference proteome</keyword>
<comment type="caution">
    <text evidence="1">The sequence shown here is derived from an EMBL/GenBank/DDBJ whole genome shotgun (WGS) entry which is preliminary data.</text>
</comment>
<organism evidence="1 2">
    <name type="scientific">Papaver atlanticum</name>
    <dbReference type="NCBI Taxonomy" id="357466"/>
    <lineage>
        <taxon>Eukaryota</taxon>
        <taxon>Viridiplantae</taxon>
        <taxon>Streptophyta</taxon>
        <taxon>Embryophyta</taxon>
        <taxon>Tracheophyta</taxon>
        <taxon>Spermatophyta</taxon>
        <taxon>Magnoliopsida</taxon>
        <taxon>Ranunculales</taxon>
        <taxon>Papaveraceae</taxon>
        <taxon>Papaveroideae</taxon>
        <taxon>Papaver</taxon>
    </lineage>
</organism>
<dbReference type="Proteomes" id="UP001202328">
    <property type="component" value="Unassembled WGS sequence"/>
</dbReference>
<proteinExistence type="predicted"/>
<gene>
    <name evidence="1" type="ORF">MKW98_032651</name>
</gene>
<reference evidence="1" key="1">
    <citation type="submission" date="2022-04" db="EMBL/GenBank/DDBJ databases">
        <title>A functionally conserved STORR gene fusion in Papaver species that diverged 16.8 million years ago.</title>
        <authorList>
            <person name="Catania T."/>
        </authorList>
    </citation>
    <scope>NUCLEOTIDE SEQUENCE</scope>
    <source>
        <strain evidence="1">S-188037</strain>
    </source>
</reference>
<dbReference type="AlphaFoldDB" id="A0AAD4SWH5"/>
<protein>
    <submittedName>
        <fullName evidence="1">Uncharacterized protein</fullName>
    </submittedName>
</protein>
<sequence length="92" mass="10701">MLVITFAGSEKENKYNKVAAINNLRNAHPLFDKRHNSLQLLAMPTAVKVIRVFKHPENMVEKVSRPMNLIVHILFSDKEACLRKLYRLNLMK</sequence>
<dbReference type="EMBL" id="JAJJMB010008334">
    <property type="protein sequence ID" value="KAI3924450.1"/>
    <property type="molecule type" value="Genomic_DNA"/>
</dbReference>
<name>A0AAD4SWH5_9MAGN</name>